<feature type="domain" description="Endonuclease/exonuclease/phosphatase" evidence="15">
    <location>
        <begin position="28"/>
        <end position="271"/>
    </location>
</feature>
<keyword evidence="11 14" id="KW-1133">Transmembrane helix</keyword>
<name>A0A0N5CXL6_THECL</name>
<feature type="transmembrane region" description="Helical" evidence="14">
    <location>
        <begin position="355"/>
        <end position="374"/>
    </location>
</feature>
<dbReference type="InterPro" id="IPR038772">
    <property type="entry name" value="Sph/SMPD2-like"/>
</dbReference>
<dbReference type="GO" id="GO:0046872">
    <property type="term" value="F:metal ion binding"/>
    <property type="evidence" value="ECO:0007669"/>
    <property type="project" value="UniProtKB-KW"/>
</dbReference>
<dbReference type="EMBL" id="UYYF01004322">
    <property type="protein sequence ID" value="VDN02344.1"/>
    <property type="molecule type" value="Genomic_DNA"/>
</dbReference>
<keyword evidence="7" id="KW-0479">Metal-binding</keyword>
<dbReference type="Proteomes" id="UP000276776">
    <property type="component" value="Unassembled WGS sequence"/>
</dbReference>
<evidence type="ECO:0000256" key="1">
    <source>
        <dbReference type="ARBA" id="ARBA00004141"/>
    </source>
</evidence>
<evidence type="ECO:0000256" key="11">
    <source>
        <dbReference type="ARBA" id="ARBA00022989"/>
    </source>
</evidence>
<dbReference type="GO" id="GO:0016020">
    <property type="term" value="C:membrane"/>
    <property type="evidence" value="ECO:0007669"/>
    <property type="project" value="UniProtKB-SubCell"/>
</dbReference>
<evidence type="ECO:0000256" key="13">
    <source>
        <dbReference type="ARBA" id="ARBA00023136"/>
    </source>
</evidence>
<dbReference type="InterPro" id="IPR036691">
    <property type="entry name" value="Endo/exonu/phosph_ase_sf"/>
</dbReference>
<keyword evidence="17" id="KW-1185">Reference proteome</keyword>
<comment type="similarity">
    <text evidence="4">Belongs to the neutral sphingomyelinase family.</text>
</comment>
<evidence type="ECO:0000256" key="12">
    <source>
        <dbReference type="ARBA" id="ARBA00023098"/>
    </source>
</evidence>
<evidence type="ECO:0000256" key="6">
    <source>
        <dbReference type="ARBA" id="ARBA00022692"/>
    </source>
</evidence>
<feature type="transmembrane region" description="Helical" evidence="14">
    <location>
        <begin position="321"/>
        <end position="343"/>
    </location>
</feature>
<keyword evidence="12" id="KW-0443">Lipid metabolism</keyword>
<dbReference type="InterPro" id="IPR005135">
    <property type="entry name" value="Endo/exonuclease/phosphatase"/>
</dbReference>
<dbReference type="Gene3D" id="3.60.10.10">
    <property type="entry name" value="Endonuclease/exonuclease/phosphatase"/>
    <property type="match status" value="1"/>
</dbReference>
<comment type="subcellular location">
    <subcellularLocation>
        <location evidence="1">Membrane</location>
        <topology evidence="1">Multi-pass membrane protein</topology>
    </subcellularLocation>
</comment>
<keyword evidence="9" id="KW-0460">Magnesium</keyword>
<reference evidence="16 17" key="2">
    <citation type="submission" date="2018-11" db="EMBL/GenBank/DDBJ databases">
        <authorList>
            <consortium name="Pathogen Informatics"/>
        </authorList>
    </citation>
    <scope>NUCLEOTIDE SEQUENCE [LARGE SCALE GENOMIC DNA]</scope>
</reference>
<evidence type="ECO:0000256" key="3">
    <source>
        <dbReference type="ARBA" id="ARBA00004991"/>
    </source>
</evidence>
<organism evidence="18">
    <name type="scientific">Thelazia callipaeda</name>
    <name type="common">Oriental eyeworm</name>
    <name type="synonym">Parasitic nematode</name>
    <dbReference type="NCBI Taxonomy" id="103827"/>
    <lineage>
        <taxon>Eukaryota</taxon>
        <taxon>Metazoa</taxon>
        <taxon>Ecdysozoa</taxon>
        <taxon>Nematoda</taxon>
        <taxon>Chromadorea</taxon>
        <taxon>Rhabditida</taxon>
        <taxon>Spirurina</taxon>
        <taxon>Spiruromorpha</taxon>
        <taxon>Thelazioidea</taxon>
        <taxon>Thelaziidae</taxon>
        <taxon>Thelazia</taxon>
    </lineage>
</organism>
<comment type="pathway">
    <text evidence="2">Lipid metabolism; sphingolipid metabolism.</text>
</comment>
<evidence type="ECO:0000256" key="7">
    <source>
        <dbReference type="ARBA" id="ARBA00022723"/>
    </source>
</evidence>
<dbReference type="EC" id="3.1.4.12" evidence="5"/>
<gene>
    <name evidence="16" type="ORF">TCLT_LOCUS5137</name>
</gene>
<dbReference type="WBParaSite" id="TCLT_0000514801-mRNA-1">
    <property type="protein sequence ID" value="TCLT_0000514801-mRNA-1"/>
    <property type="gene ID" value="TCLT_0000514801"/>
</dbReference>
<sequence length="392" mass="45044">MAIKVRVLSLNCWALPLKWPFGSSDHLFRLKKLEEALLESHYDFVALEEVWCESDFLQLREVLEKPYPFGHYFHSGFTGSGICVFSRHRIVSTLMYRFTLNGFAHHIHRGDWFGGKGVGLVQVEIEQYQINFYVAHLHAEYNQKNDSYLPHRLAQAFELAQFVKHTSCSADVLILMGDFNIEPDDLAYSLIMKNANLLDAWVQKPNFTEDCGATYGRADNCYTPQSQKNKGFSGQRLDYVMYRRVRSNIETKLCEIALNCIPGEKLNYSDHVGICAEFVVSDHHNSVQITKELSPVSSDLLKEVIQILEQGLSRITFDRRIFFGFVVLLALINLLTFFLDIYFPSIKVGMQILRFFFTLLIGFCVWYSCIGLTLEHKALKASKASINMLLND</sequence>
<keyword evidence="6 14" id="KW-0812">Transmembrane</keyword>
<protein>
    <recommendedName>
        <fullName evidence="5">sphingomyelin phosphodiesterase</fullName>
        <ecNumber evidence="5">3.1.4.12</ecNumber>
    </recommendedName>
</protein>
<dbReference type="PANTHER" id="PTHR16320:SF24">
    <property type="entry name" value="PHOSPHODIESTERASE, PUTATIVE-RELATED"/>
    <property type="match status" value="1"/>
</dbReference>
<dbReference type="PANTHER" id="PTHR16320">
    <property type="entry name" value="SPHINGOMYELINASE FAMILY MEMBER"/>
    <property type="match status" value="1"/>
</dbReference>
<accession>A0A0N5CXL6</accession>
<evidence type="ECO:0000259" key="15">
    <source>
        <dbReference type="Pfam" id="PF03372"/>
    </source>
</evidence>
<dbReference type="AlphaFoldDB" id="A0A0N5CXL6"/>
<dbReference type="GO" id="GO:0006665">
    <property type="term" value="P:sphingolipid metabolic process"/>
    <property type="evidence" value="ECO:0007669"/>
    <property type="project" value="UniProtKB-KW"/>
</dbReference>
<evidence type="ECO:0000256" key="9">
    <source>
        <dbReference type="ARBA" id="ARBA00022842"/>
    </source>
</evidence>
<dbReference type="OMA" id="SCEWEPN"/>
<keyword evidence="13 14" id="KW-0472">Membrane</keyword>
<evidence type="ECO:0000256" key="2">
    <source>
        <dbReference type="ARBA" id="ARBA00004760"/>
    </source>
</evidence>
<evidence type="ECO:0000313" key="16">
    <source>
        <dbReference type="EMBL" id="VDN02344.1"/>
    </source>
</evidence>
<proteinExistence type="inferred from homology"/>
<evidence type="ECO:0000256" key="8">
    <source>
        <dbReference type="ARBA" id="ARBA00022801"/>
    </source>
</evidence>
<keyword evidence="8" id="KW-0378">Hydrolase</keyword>
<dbReference type="SUPFAM" id="SSF56219">
    <property type="entry name" value="DNase I-like"/>
    <property type="match status" value="1"/>
</dbReference>
<evidence type="ECO:0000256" key="10">
    <source>
        <dbReference type="ARBA" id="ARBA00022919"/>
    </source>
</evidence>
<comment type="pathway">
    <text evidence="3">Sphingolipid metabolism.</text>
</comment>
<dbReference type="STRING" id="103827.A0A0N5CXL6"/>
<keyword evidence="10" id="KW-0746">Sphingolipid metabolism</keyword>
<dbReference type="Pfam" id="PF03372">
    <property type="entry name" value="Exo_endo_phos"/>
    <property type="match status" value="1"/>
</dbReference>
<evidence type="ECO:0000313" key="18">
    <source>
        <dbReference type="WBParaSite" id="TCLT_0000514801-mRNA-1"/>
    </source>
</evidence>
<evidence type="ECO:0000313" key="17">
    <source>
        <dbReference type="Proteomes" id="UP000276776"/>
    </source>
</evidence>
<dbReference type="GO" id="GO:0004767">
    <property type="term" value="F:sphingomyelin phosphodiesterase activity"/>
    <property type="evidence" value="ECO:0007669"/>
    <property type="project" value="UniProtKB-EC"/>
</dbReference>
<evidence type="ECO:0000256" key="4">
    <source>
        <dbReference type="ARBA" id="ARBA00006335"/>
    </source>
</evidence>
<dbReference type="OrthoDB" id="387657at2759"/>
<evidence type="ECO:0000256" key="14">
    <source>
        <dbReference type="SAM" id="Phobius"/>
    </source>
</evidence>
<reference evidence="18" key="1">
    <citation type="submission" date="2017-02" db="UniProtKB">
        <authorList>
            <consortium name="WormBaseParasite"/>
        </authorList>
    </citation>
    <scope>IDENTIFICATION</scope>
</reference>
<evidence type="ECO:0000256" key="5">
    <source>
        <dbReference type="ARBA" id="ARBA00012369"/>
    </source>
</evidence>